<keyword evidence="2" id="KW-1003">Cell membrane</keyword>
<sequence length="295" mass="30435">MFDFCLHVLTLACLYGLMALALNLQAGYAGLLNFGHIAFVGVGAYAVGIGRLAGWPLPLSMLAGVACAMLLGVAVARLGRNLASDYWGIATLAVAEIVRIVVLNQSGMAGGAQGISALPGPLDALPETAQPLAFAVLGLFAVALAAWLSARLAASRFGRALRLLREQPALASCLGYDLGRLKRSATLASAAVAALAGSLLAGYTHFVSPDYLLAAQTFLVWSMLMIGGAGRVAGVLLGTVLVQGVYSFVPLARDLLGLGSETVGALRLGLIGAILLLCLLWRSAGLLPERLRTLP</sequence>
<dbReference type="InterPro" id="IPR043428">
    <property type="entry name" value="LivM-like"/>
</dbReference>
<dbReference type="InterPro" id="IPR001851">
    <property type="entry name" value="ABC_transp_permease"/>
</dbReference>
<gene>
    <name evidence="7" type="ORF">HAQ05_15635</name>
</gene>
<evidence type="ECO:0000256" key="1">
    <source>
        <dbReference type="ARBA" id="ARBA00004429"/>
    </source>
</evidence>
<feature type="transmembrane region" description="Helical" evidence="6">
    <location>
        <begin position="59"/>
        <end position="79"/>
    </location>
</feature>
<dbReference type="Proteomes" id="UP000805841">
    <property type="component" value="Unassembled WGS sequence"/>
</dbReference>
<feature type="transmembrane region" description="Helical" evidence="6">
    <location>
        <begin position="86"/>
        <end position="103"/>
    </location>
</feature>
<feature type="transmembrane region" description="Helical" evidence="6">
    <location>
        <begin position="185"/>
        <end position="206"/>
    </location>
</feature>
<comment type="subcellular location">
    <subcellularLocation>
        <location evidence="1">Cell inner membrane</location>
        <topology evidence="1">Multi-pass membrane protein</topology>
    </subcellularLocation>
</comment>
<dbReference type="PANTHER" id="PTHR30482:SF10">
    <property type="entry name" value="HIGH-AFFINITY BRANCHED-CHAIN AMINO ACID TRANSPORT PROTEIN BRAE"/>
    <property type="match status" value="1"/>
</dbReference>
<comment type="caution">
    <text evidence="7">The sequence shown here is derived from an EMBL/GenBank/DDBJ whole genome shotgun (WGS) entry which is preliminary data.</text>
</comment>
<keyword evidence="3 6" id="KW-0812">Transmembrane</keyword>
<dbReference type="EMBL" id="JAAOCA010000019">
    <property type="protein sequence ID" value="MBD1600127.1"/>
    <property type="molecule type" value="Genomic_DNA"/>
</dbReference>
<evidence type="ECO:0000256" key="2">
    <source>
        <dbReference type="ARBA" id="ARBA00022475"/>
    </source>
</evidence>
<protein>
    <submittedName>
        <fullName evidence="7">Branched-chain amino acid ABC transporter permease</fullName>
    </submittedName>
</protein>
<feature type="transmembrane region" description="Helical" evidence="6">
    <location>
        <begin position="218"/>
        <end position="242"/>
    </location>
</feature>
<keyword evidence="8" id="KW-1185">Reference proteome</keyword>
<evidence type="ECO:0000256" key="6">
    <source>
        <dbReference type="SAM" id="Phobius"/>
    </source>
</evidence>
<evidence type="ECO:0000313" key="8">
    <source>
        <dbReference type="Proteomes" id="UP000805841"/>
    </source>
</evidence>
<keyword evidence="5 6" id="KW-0472">Membrane</keyword>
<organism evidence="7 8">
    <name type="scientific">Pseudomonas typographi</name>
    <dbReference type="NCBI Taxonomy" id="2715964"/>
    <lineage>
        <taxon>Bacteria</taxon>
        <taxon>Pseudomonadati</taxon>
        <taxon>Pseudomonadota</taxon>
        <taxon>Gammaproteobacteria</taxon>
        <taxon>Pseudomonadales</taxon>
        <taxon>Pseudomonadaceae</taxon>
        <taxon>Pseudomonas</taxon>
    </lineage>
</organism>
<feature type="transmembrane region" description="Helical" evidence="6">
    <location>
        <begin position="132"/>
        <end position="154"/>
    </location>
</feature>
<keyword evidence="4 6" id="KW-1133">Transmembrane helix</keyword>
<evidence type="ECO:0000256" key="4">
    <source>
        <dbReference type="ARBA" id="ARBA00022989"/>
    </source>
</evidence>
<reference evidence="7 8" key="1">
    <citation type="journal article" date="2020" name="Insects">
        <title>Bacteria Belonging to Pseudomonas typographi sp. nov. from the Bark Beetle Ips typographus Have Genomic Potential to Aid in the Host Ecology.</title>
        <authorList>
            <person name="Peral-Aranega E."/>
            <person name="Saati-Santamaria Z."/>
            <person name="Kolarik M."/>
            <person name="Rivas R."/>
            <person name="Garcia-Fraile P."/>
        </authorList>
    </citation>
    <scope>NUCLEOTIDE SEQUENCE [LARGE SCALE GENOMIC DNA]</scope>
    <source>
        <strain evidence="7 8">CA3A</strain>
    </source>
</reference>
<feature type="transmembrane region" description="Helical" evidence="6">
    <location>
        <begin position="263"/>
        <end position="284"/>
    </location>
</feature>
<proteinExistence type="predicted"/>
<dbReference type="Pfam" id="PF02653">
    <property type="entry name" value="BPD_transp_2"/>
    <property type="match status" value="1"/>
</dbReference>
<name>A0ABR7Z418_9PSED</name>
<feature type="transmembrane region" description="Helical" evidence="6">
    <location>
        <begin position="31"/>
        <end position="53"/>
    </location>
</feature>
<dbReference type="PANTHER" id="PTHR30482">
    <property type="entry name" value="HIGH-AFFINITY BRANCHED-CHAIN AMINO ACID TRANSPORT SYSTEM PERMEASE"/>
    <property type="match status" value="1"/>
</dbReference>
<evidence type="ECO:0000256" key="3">
    <source>
        <dbReference type="ARBA" id="ARBA00022692"/>
    </source>
</evidence>
<feature type="transmembrane region" description="Helical" evidence="6">
    <location>
        <begin position="6"/>
        <end position="24"/>
    </location>
</feature>
<dbReference type="CDD" id="cd06581">
    <property type="entry name" value="TM_PBP1_LivM_like"/>
    <property type="match status" value="1"/>
</dbReference>
<accession>A0ABR7Z418</accession>
<evidence type="ECO:0000256" key="5">
    <source>
        <dbReference type="ARBA" id="ARBA00023136"/>
    </source>
</evidence>
<dbReference type="RefSeq" id="WP_190422191.1">
    <property type="nucleotide sequence ID" value="NZ_JAAOCA010000019.1"/>
</dbReference>
<evidence type="ECO:0000313" key="7">
    <source>
        <dbReference type="EMBL" id="MBD1600127.1"/>
    </source>
</evidence>